<protein>
    <recommendedName>
        <fullName evidence="4">DUF3307 domain-containing protein</fullName>
    </recommendedName>
</protein>
<feature type="transmembrane region" description="Helical" evidence="1">
    <location>
        <begin position="137"/>
        <end position="159"/>
    </location>
</feature>
<dbReference type="RefSeq" id="WP_013271615.1">
    <property type="nucleotide sequence ID" value="NC_014376.1"/>
</dbReference>
<evidence type="ECO:0008006" key="4">
    <source>
        <dbReference type="Google" id="ProtNLM"/>
    </source>
</evidence>
<keyword evidence="1" id="KW-0812">Transmembrane</keyword>
<feature type="transmembrane region" description="Helical" evidence="1">
    <location>
        <begin position="180"/>
        <end position="201"/>
    </location>
</feature>
<dbReference type="KEGG" id="csh:Closa_0901"/>
<feature type="transmembrane region" description="Helical" evidence="1">
    <location>
        <begin position="94"/>
        <end position="117"/>
    </location>
</feature>
<sequence length="244" mass="27148">MILKLLIIGHIIGDFYVQTGKTANKKKNSIPALVLHSLSYSFVLFICAVIPLTRDQVPGLLVFSFVAGLFHGGIDFYKIRIEKNKSLDPGQKIWLFFFDQMLHTAILIIGWGIAGFTGGAYIHMLEKRYDAKILADIINMAMGILICGQPASLLIKLVFEAVTKERDTENPKIGTYIGILEREIIFLLGMIGQYSTIGFVLTAKSVARFKRLEDQAFSEKYLIGTLLSAFIAIACAVANSYFKI</sequence>
<dbReference type="Proteomes" id="UP000001662">
    <property type="component" value="Chromosome"/>
</dbReference>
<name>D9R686_LACSW</name>
<evidence type="ECO:0000256" key="1">
    <source>
        <dbReference type="SAM" id="Phobius"/>
    </source>
</evidence>
<dbReference type="EMBL" id="CP002109">
    <property type="protein sequence ID" value="ADL03520.1"/>
    <property type="molecule type" value="Genomic_DNA"/>
</dbReference>
<keyword evidence="1" id="KW-0472">Membrane</keyword>
<proteinExistence type="predicted"/>
<dbReference type="InterPro" id="IPR021737">
    <property type="entry name" value="Phage_phiKZ_Orf197"/>
</dbReference>
<feature type="transmembrane region" description="Helical" evidence="1">
    <location>
        <begin position="30"/>
        <end position="51"/>
    </location>
</feature>
<evidence type="ECO:0000313" key="2">
    <source>
        <dbReference type="EMBL" id="ADL03520.1"/>
    </source>
</evidence>
<reference evidence="2" key="1">
    <citation type="submission" date="2010-07" db="EMBL/GenBank/DDBJ databases">
        <title>Complete sequence of Clostridium saccharolyticum WM1.</title>
        <authorList>
            <consortium name="US DOE Joint Genome Institute"/>
            <person name="Lucas S."/>
            <person name="Copeland A."/>
            <person name="Lapidus A."/>
            <person name="Cheng J.-F."/>
            <person name="Bruce D."/>
            <person name="Goodwin L."/>
            <person name="Pitluck S."/>
            <person name="Chertkov O."/>
            <person name="Detter J.C."/>
            <person name="Han C."/>
            <person name="Tapia R."/>
            <person name="Land M."/>
            <person name="Hauser L."/>
            <person name="Chang Y.-J."/>
            <person name="Jeffries C."/>
            <person name="Kyrpides N."/>
            <person name="Ivanova N."/>
            <person name="Mikhailova N."/>
            <person name="Mouttaki H."/>
            <person name="Lin L."/>
            <person name="Zhou J."/>
            <person name="Hemme C.L."/>
            <person name="Woyke T."/>
        </authorList>
    </citation>
    <scope>NUCLEOTIDE SEQUENCE [LARGE SCALE GENOMIC DNA]</scope>
    <source>
        <strain evidence="2">WM1</strain>
    </source>
</reference>
<dbReference type="AlphaFoldDB" id="D9R686"/>
<accession>D9R686</accession>
<organism evidence="2 3">
    <name type="scientific">Lacrimispora saccharolytica (strain ATCC 35040 / DSM 2544 / NRCC 2533 / WM1)</name>
    <name type="common">Clostridium saccharolyticum</name>
    <dbReference type="NCBI Taxonomy" id="610130"/>
    <lineage>
        <taxon>Bacteria</taxon>
        <taxon>Bacillati</taxon>
        <taxon>Bacillota</taxon>
        <taxon>Clostridia</taxon>
        <taxon>Lachnospirales</taxon>
        <taxon>Lachnospiraceae</taxon>
        <taxon>Lacrimispora</taxon>
    </lineage>
</organism>
<dbReference type="HOGENOM" id="CLU_072282_2_0_9"/>
<dbReference type="eggNOG" id="COG5061">
    <property type="taxonomic scope" value="Bacteria"/>
</dbReference>
<evidence type="ECO:0000313" key="3">
    <source>
        <dbReference type="Proteomes" id="UP000001662"/>
    </source>
</evidence>
<dbReference type="STRING" id="610130.Closa_0901"/>
<dbReference type="Pfam" id="PF11750">
    <property type="entry name" value="DUF3307"/>
    <property type="match status" value="1"/>
</dbReference>
<keyword evidence="3" id="KW-1185">Reference proteome</keyword>
<dbReference type="PaxDb" id="610130-Closa_0901"/>
<gene>
    <name evidence="2" type="ordered locus">Closa_0901</name>
</gene>
<feature type="transmembrane region" description="Helical" evidence="1">
    <location>
        <begin position="57"/>
        <end position="74"/>
    </location>
</feature>
<keyword evidence="1" id="KW-1133">Transmembrane helix</keyword>
<dbReference type="OrthoDB" id="5122730at2"/>
<feature type="transmembrane region" description="Helical" evidence="1">
    <location>
        <begin position="221"/>
        <end position="242"/>
    </location>
</feature>